<sequence length="262" mass="29317">MENGSYKVLHYKPAIQKTTNQLEYVPRKVKTVPGGYRTTWYPSARPLQHYRKTGTSVSHTASIAYSTPTDCDPCVNSRRVGIPLKMIGKKDNGMQKTVCCQPGNVISFSGNANIRTGRTNKPRIDVQGNETPEYYADYATYLKRRGNTYVAKSTFHTIAGIDYTKYPDGSPQDSSHYAENLPTSPACSNITIYKPSNPSFSTQGPVDGSTLIARRKYNAITTNNASFVRPWGVKMVYSEEPLFFQKNKFYVCTNENGTRTIV</sequence>
<organism evidence="1">
    <name type="scientific">viral metagenome</name>
    <dbReference type="NCBI Taxonomy" id="1070528"/>
    <lineage>
        <taxon>unclassified sequences</taxon>
        <taxon>metagenomes</taxon>
        <taxon>organismal metagenomes</taxon>
    </lineage>
</organism>
<accession>A0A6C0HXQ6</accession>
<dbReference type="EMBL" id="MN740041">
    <property type="protein sequence ID" value="QHT85272.1"/>
    <property type="molecule type" value="Genomic_DNA"/>
</dbReference>
<protein>
    <submittedName>
        <fullName evidence="1">Uncharacterized protein</fullName>
    </submittedName>
</protein>
<name>A0A6C0HXQ6_9ZZZZ</name>
<evidence type="ECO:0000313" key="1">
    <source>
        <dbReference type="EMBL" id="QHT85272.1"/>
    </source>
</evidence>
<reference evidence="1" key="1">
    <citation type="journal article" date="2020" name="Nature">
        <title>Giant virus diversity and host interactions through global metagenomics.</title>
        <authorList>
            <person name="Schulz F."/>
            <person name="Roux S."/>
            <person name="Paez-Espino D."/>
            <person name="Jungbluth S."/>
            <person name="Walsh D.A."/>
            <person name="Denef V.J."/>
            <person name="McMahon K.D."/>
            <person name="Konstantinidis K.T."/>
            <person name="Eloe-Fadrosh E.A."/>
            <person name="Kyrpides N.C."/>
            <person name="Woyke T."/>
        </authorList>
    </citation>
    <scope>NUCLEOTIDE SEQUENCE</scope>
    <source>
        <strain evidence="1">GVMAG-M-3300023184-17</strain>
    </source>
</reference>
<dbReference type="AlphaFoldDB" id="A0A6C0HXQ6"/>
<proteinExistence type="predicted"/>